<dbReference type="STRING" id="3708.A0A078FH36"/>
<dbReference type="PaxDb" id="3708-A0A078FH36"/>
<organism evidence="2 3">
    <name type="scientific">Brassica napus</name>
    <name type="common">Rape</name>
    <dbReference type="NCBI Taxonomy" id="3708"/>
    <lineage>
        <taxon>Eukaryota</taxon>
        <taxon>Viridiplantae</taxon>
        <taxon>Streptophyta</taxon>
        <taxon>Embryophyta</taxon>
        <taxon>Tracheophyta</taxon>
        <taxon>Spermatophyta</taxon>
        <taxon>Magnoliopsida</taxon>
        <taxon>eudicotyledons</taxon>
        <taxon>Gunneridae</taxon>
        <taxon>Pentapetalae</taxon>
        <taxon>rosids</taxon>
        <taxon>malvids</taxon>
        <taxon>Brassicales</taxon>
        <taxon>Brassicaceae</taxon>
        <taxon>Brassiceae</taxon>
        <taxon>Brassica</taxon>
    </lineage>
</organism>
<reference evidence="1" key="3">
    <citation type="submission" date="2021-01" db="EMBL/GenBank/DDBJ databases">
        <authorList>
            <consortium name="Genoscope - CEA"/>
            <person name="William W."/>
        </authorList>
    </citation>
    <scope>NUCLEOTIDE SEQUENCE</scope>
</reference>
<dbReference type="Gramene" id="CDY12277">
    <property type="protein sequence ID" value="CDY12277"/>
    <property type="gene ID" value="GSBRNA2T00061341001"/>
</dbReference>
<reference evidence="2 3" key="1">
    <citation type="journal article" date="2014" name="Science">
        <title>Plant genetics. Early allopolyploid evolution in the post-Neolithic Brassica napus oilseed genome.</title>
        <authorList>
            <person name="Chalhoub B."/>
            <person name="Denoeud F."/>
            <person name="Liu S."/>
            <person name="Parkin I.A."/>
            <person name="Tang H."/>
            <person name="Wang X."/>
            <person name="Chiquet J."/>
            <person name="Belcram H."/>
            <person name="Tong C."/>
            <person name="Samans B."/>
            <person name="Correa M."/>
            <person name="Da Silva C."/>
            <person name="Just J."/>
            <person name="Falentin C."/>
            <person name="Koh C.S."/>
            <person name="Le Clainche I."/>
            <person name="Bernard M."/>
            <person name="Bento P."/>
            <person name="Noel B."/>
            <person name="Labadie K."/>
            <person name="Alberti A."/>
            <person name="Charles M."/>
            <person name="Arnaud D."/>
            <person name="Guo H."/>
            <person name="Daviaud C."/>
            <person name="Alamery S."/>
            <person name="Jabbari K."/>
            <person name="Zhao M."/>
            <person name="Edger P.P."/>
            <person name="Chelaifa H."/>
            <person name="Tack D."/>
            <person name="Lassalle G."/>
            <person name="Mestiri I."/>
            <person name="Schnel N."/>
            <person name="Le Paslier M.C."/>
            <person name="Fan G."/>
            <person name="Renault V."/>
            <person name="Bayer P.E."/>
            <person name="Golicz A.A."/>
            <person name="Manoli S."/>
            <person name="Lee T.H."/>
            <person name="Thi V.H."/>
            <person name="Chalabi S."/>
            <person name="Hu Q."/>
            <person name="Fan C."/>
            <person name="Tollenaere R."/>
            <person name="Lu Y."/>
            <person name="Battail C."/>
            <person name="Shen J."/>
            <person name="Sidebottom C.H."/>
            <person name="Wang X."/>
            <person name="Canaguier A."/>
            <person name="Chauveau A."/>
            <person name="Berard A."/>
            <person name="Deniot G."/>
            <person name="Guan M."/>
            <person name="Liu Z."/>
            <person name="Sun F."/>
            <person name="Lim Y.P."/>
            <person name="Lyons E."/>
            <person name="Town C.D."/>
            <person name="Bancroft I."/>
            <person name="Wang X."/>
            <person name="Meng J."/>
            <person name="Ma J."/>
            <person name="Pires J.C."/>
            <person name="King G.J."/>
            <person name="Brunel D."/>
            <person name="Delourme R."/>
            <person name="Renard M."/>
            <person name="Aury J.M."/>
            <person name="Adams K.L."/>
            <person name="Batley J."/>
            <person name="Snowdon R.J."/>
            <person name="Tost J."/>
            <person name="Edwards D."/>
            <person name="Zhou Y."/>
            <person name="Hua W."/>
            <person name="Sharpe A.G."/>
            <person name="Paterson A.H."/>
            <person name="Guan C."/>
            <person name="Wincker P."/>
        </authorList>
    </citation>
    <scope>NUCLEOTIDE SEQUENCE [LARGE SCALE GENOMIC DNA]</scope>
    <source>
        <strain evidence="3">cv. Darmor-bzh</strain>
    </source>
</reference>
<gene>
    <name evidence="2" type="primary">BnaA09g24770D</name>
    <name evidence="1" type="ORF">DARMORV10_A09P34420.1</name>
    <name evidence="2" type="ORF">GSBRNA2T00061341001</name>
</gene>
<evidence type="ECO:0000313" key="1">
    <source>
        <dbReference type="EMBL" id="CAF2044345.1"/>
    </source>
</evidence>
<reference evidence="2" key="2">
    <citation type="submission" date="2014-06" db="EMBL/GenBank/DDBJ databases">
        <authorList>
            <person name="Genoscope - CEA"/>
        </authorList>
    </citation>
    <scope>NUCLEOTIDE SEQUENCE</scope>
</reference>
<dbReference type="AlphaFoldDB" id="A0A078FH36"/>
<evidence type="ECO:0000313" key="2">
    <source>
        <dbReference type="EMBL" id="CDY12277.1"/>
    </source>
</evidence>
<accession>A0A078FH36</accession>
<dbReference type="Proteomes" id="UP001295469">
    <property type="component" value="Chromosome A09"/>
</dbReference>
<dbReference type="EMBL" id="HG994363">
    <property type="protein sequence ID" value="CAF2044345.1"/>
    <property type="molecule type" value="Genomic_DNA"/>
</dbReference>
<dbReference type="EMBL" id="LK032019">
    <property type="protein sequence ID" value="CDY12277.1"/>
    <property type="molecule type" value="Genomic_DNA"/>
</dbReference>
<proteinExistence type="predicted"/>
<name>A0A078FH36_BRANA</name>
<evidence type="ECO:0000313" key="3">
    <source>
        <dbReference type="Proteomes" id="UP000028999"/>
    </source>
</evidence>
<protein>
    <submittedName>
        <fullName evidence="1">(rape) hypothetical protein</fullName>
    </submittedName>
    <submittedName>
        <fullName evidence="2">BnaA09g24770D protein</fullName>
    </submittedName>
</protein>
<dbReference type="Proteomes" id="UP000028999">
    <property type="component" value="Unassembled WGS sequence"/>
</dbReference>
<keyword evidence="3" id="KW-1185">Reference proteome</keyword>
<sequence length="80" mass="8951">MCLCDRDSVFGTPDGPTCHTCSKTCYYTSVFDQLNNDEVCYTFFIFSVARDGLKLKGSFESEGPRDNFSKAFGHTPFLAL</sequence>